<comment type="catalytic activity">
    <reaction evidence="6">
        <text>(R)-lactate + A = pyruvate + AH2</text>
        <dbReference type="Rhea" id="RHEA:15089"/>
        <dbReference type="ChEBI" id="CHEBI:13193"/>
        <dbReference type="ChEBI" id="CHEBI:15361"/>
        <dbReference type="ChEBI" id="CHEBI:16004"/>
        <dbReference type="ChEBI" id="CHEBI:17499"/>
    </reaction>
</comment>
<organism evidence="8 9">
    <name type="scientific">Desulfosporosinus orientis (strain ATCC 19365 / DSM 765 / NCIMB 8382 / VKM B-1628 / Singapore I)</name>
    <name type="common">Desulfotomaculum orientis</name>
    <dbReference type="NCBI Taxonomy" id="768706"/>
    <lineage>
        <taxon>Bacteria</taxon>
        <taxon>Bacillati</taxon>
        <taxon>Bacillota</taxon>
        <taxon>Clostridia</taxon>
        <taxon>Eubacteriales</taxon>
        <taxon>Desulfitobacteriaceae</taxon>
        <taxon>Desulfosporosinus</taxon>
    </lineage>
</organism>
<protein>
    <recommendedName>
        <fullName evidence="6">Glycolate oxidase iron-sulfur subunit</fullName>
        <ecNumber evidence="6">1.1.99.14</ecNumber>
    </recommendedName>
</protein>
<evidence type="ECO:0000313" key="9">
    <source>
        <dbReference type="Proteomes" id="UP000006346"/>
    </source>
</evidence>
<evidence type="ECO:0000256" key="5">
    <source>
        <dbReference type="ARBA" id="ARBA00023014"/>
    </source>
</evidence>
<evidence type="ECO:0000256" key="2">
    <source>
        <dbReference type="ARBA" id="ARBA00022723"/>
    </source>
</evidence>
<dbReference type="PANTHER" id="PTHR32479:SF20">
    <property type="entry name" value="GLYCOLATE OXIDASE IRON-SULFUR SUBUNIT"/>
    <property type="match status" value="1"/>
</dbReference>
<keyword evidence="4 6" id="KW-0408">Iron</keyword>
<dbReference type="GO" id="GO:0046872">
    <property type="term" value="F:metal ion binding"/>
    <property type="evidence" value="ECO:0007669"/>
    <property type="project" value="UniProtKB-UniRule"/>
</dbReference>
<dbReference type="eggNOG" id="COG0247">
    <property type="taxonomic scope" value="Bacteria"/>
</dbReference>
<dbReference type="InterPro" id="IPR017900">
    <property type="entry name" value="4Fe4S_Fe_S_CS"/>
</dbReference>
<dbReference type="Proteomes" id="UP000006346">
    <property type="component" value="Chromosome"/>
</dbReference>
<keyword evidence="2 6" id="KW-0479">Metal-binding</keyword>
<dbReference type="GO" id="GO:0019154">
    <property type="term" value="F:glycolate dehydrogenase activity"/>
    <property type="evidence" value="ECO:0007669"/>
    <property type="project" value="UniProtKB-EC"/>
</dbReference>
<accession>G7WAM5</accession>
<dbReference type="PANTHER" id="PTHR32479">
    <property type="entry name" value="GLYCOLATE OXIDASE IRON-SULFUR SUBUNIT"/>
    <property type="match status" value="1"/>
</dbReference>
<dbReference type="HOGENOM" id="CLU_023081_0_1_9"/>
<keyword evidence="1 6" id="KW-0004">4Fe-4S</keyword>
<keyword evidence="9" id="KW-1185">Reference proteome</keyword>
<keyword evidence="6" id="KW-0813">Transport</keyword>
<proteinExistence type="predicted"/>
<dbReference type="EC" id="1.1.99.14" evidence="6"/>
<dbReference type="PIRSF" id="PIRSF000139">
    <property type="entry name" value="Glc_ox_4Fe-4S"/>
    <property type="match status" value="1"/>
</dbReference>
<evidence type="ECO:0000256" key="6">
    <source>
        <dbReference type="PIRNR" id="PIRNR000139"/>
    </source>
</evidence>
<dbReference type="InterPro" id="IPR017896">
    <property type="entry name" value="4Fe4S_Fe-S-bd"/>
</dbReference>
<reference evidence="8 9" key="2">
    <citation type="journal article" date="2012" name="J. Bacteriol.">
        <title>Complete genome sequences of Desulfosporosinus orientis DSM765T, Desulfosporosinus youngiae DSM17734T, Desulfosporosinus meridiei DSM13257T, and Desulfosporosinus acidiphilus DSM22704T.</title>
        <authorList>
            <person name="Pester M."/>
            <person name="Brambilla E."/>
            <person name="Alazard D."/>
            <person name="Rattei T."/>
            <person name="Weinmaier T."/>
            <person name="Han J."/>
            <person name="Lucas S."/>
            <person name="Lapidus A."/>
            <person name="Cheng J.F."/>
            <person name="Goodwin L."/>
            <person name="Pitluck S."/>
            <person name="Peters L."/>
            <person name="Ovchinnikova G."/>
            <person name="Teshima H."/>
            <person name="Detter J.C."/>
            <person name="Han C.S."/>
            <person name="Tapia R."/>
            <person name="Land M.L."/>
            <person name="Hauser L."/>
            <person name="Kyrpides N.C."/>
            <person name="Ivanova N.N."/>
            <person name="Pagani I."/>
            <person name="Huntmann M."/>
            <person name="Wei C.L."/>
            <person name="Davenport K.W."/>
            <person name="Daligault H."/>
            <person name="Chain P.S."/>
            <person name="Chen A."/>
            <person name="Mavromatis K."/>
            <person name="Markowitz V."/>
            <person name="Szeto E."/>
            <person name="Mikhailova N."/>
            <person name="Pati A."/>
            <person name="Wagner M."/>
            <person name="Woyke T."/>
            <person name="Ollivier B."/>
            <person name="Klenk H.P."/>
            <person name="Spring S."/>
            <person name="Loy A."/>
        </authorList>
    </citation>
    <scope>NUCLEOTIDE SEQUENCE [LARGE SCALE GENOMIC DNA]</scope>
    <source>
        <strain evidence="9">ATCC 19365 / DSM 765 / NCIMB 8382 / VKM B-1628</strain>
    </source>
</reference>
<evidence type="ECO:0000313" key="8">
    <source>
        <dbReference type="EMBL" id="AET66793.1"/>
    </source>
</evidence>
<keyword evidence="3" id="KW-0677">Repeat</keyword>
<dbReference type="Pfam" id="PF13183">
    <property type="entry name" value="Fer4_8"/>
    <property type="match status" value="1"/>
</dbReference>
<dbReference type="InterPro" id="IPR004017">
    <property type="entry name" value="Cys_rich_dom"/>
</dbReference>
<dbReference type="PROSITE" id="PS51379">
    <property type="entry name" value="4FE4S_FER_2"/>
    <property type="match status" value="1"/>
</dbReference>
<dbReference type="Pfam" id="PF02754">
    <property type="entry name" value="CCG"/>
    <property type="match status" value="2"/>
</dbReference>
<dbReference type="OrthoDB" id="9794954at2"/>
<dbReference type="RefSeq" id="WP_014183614.1">
    <property type="nucleotide sequence ID" value="NC_016584.1"/>
</dbReference>
<comment type="catalytic activity">
    <reaction evidence="6">
        <text>glycolate + A = glyoxylate + AH2</text>
        <dbReference type="Rhea" id="RHEA:21264"/>
        <dbReference type="ChEBI" id="CHEBI:13193"/>
        <dbReference type="ChEBI" id="CHEBI:17499"/>
        <dbReference type="ChEBI" id="CHEBI:29805"/>
        <dbReference type="ChEBI" id="CHEBI:36655"/>
        <dbReference type="EC" id="1.1.99.14"/>
    </reaction>
</comment>
<dbReference type="AlphaFoldDB" id="G7WAM5"/>
<gene>
    <name evidence="8" type="ordered locus">Desor_1121</name>
</gene>
<evidence type="ECO:0000256" key="1">
    <source>
        <dbReference type="ARBA" id="ARBA00022485"/>
    </source>
</evidence>
<sequence length="415" mass="46387">MNELRAIHEMVSKCARCGDCQSVCPIYRETKREGSVARGRLSLLRFVSEEELPFDGEVKDRIYECLMCGSCEANCSSKVPVTDILFAAKEALAKGKGPLIQQLMFKHFLPYPGRLKLTNRLLKIYQNTGLRALLRKSGIINVLGPLAKAEDIIPQITPTFRDQQGKMEKKPKNPKHKIGFFLGCASNILKPDQAIAAVNMLRKMGCQVEVPETICCGLPVVTYGRSEIIRELAKKNIEILLQGDYEYVVSDCVSCSSQLIHYPKFFNDDDPYYEKALELSSKVIDFAHLLSKIDQMKKLSNEKQTITFHVPCHMARGLKAVQESKEILKSIQGIKYVELPDADTCCGAAGSYLATHPDLSKAVLRRKMENIRATGANVVVTSCPMCVMQLERGAKLFDVPVEVRHLAEIVSETLK</sequence>
<evidence type="ECO:0000256" key="4">
    <source>
        <dbReference type="ARBA" id="ARBA00023004"/>
    </source>
</evidence>
<dbReference type="PROSITE" id="PS00198">
    <property type="entry name" value="4FE4S_FER_1"/>
    <property type="match status" value="1"/>
</dbReference>
<reference evidence="9" key="1">
    <citation type="submission" date="2011-11" db="EMBL/GenBank/DDBJ databases">
        <title>Complete sequence of Desulfosporosinus orientis DSM 765.</title>
        <authorList>
            <person name="Lucas S."/>
            <person name="Han J."/>
            <person name="Lapidus A."/>
            <person name="Cheng J.-F."/>
            <person name="Goodwin L."/>
            <person name="Pitluck S."/>
            <person name="Peters L."/>
            <person name="Ovchinnikova G."/>
            <person name="Teshima H."/>
            <person name="Detter J.C."/>
            <person name="Han C."/>
            <person name="Tapia R."/>
            <person name="Land M."/>
            <person name="Hauser L."/>
            <person name="Kyrpides N."/>
            <person name="Ivanova N."/>
            <person name="Pagani I."/>
            <person name="Pester M."/>
            <person name="Spring S."/>
            <person name="Ollivier B."/>
            <person name="Rattei T."/>
            <person name="Klenk H.-P."/>
            <person name="Wagner M."/>
            <person name="Loy A."/>
            <person name="Woyke T."/>
        </authorList>
    </citation>
    <scope>NUCLEOTIDE SEQUENCE [LARGE SCALE GENOMIC DNA]</scope>
    <source>
        <strain evidence="9">ATCC 19365 / DSM 765 / NCIMB 8382 / VKM B-1628</strain>
    </source>
</reference>
<dbReference type="GO" id="GO:0051539">
    <property type="term" value="F:4 iron, 4 sulfur cluster binding"/>
    <property type="evidence" value="ECO:0007669"/>
    <property type="project" value="UniProtKB-UniRule"/>
</dbReference>
<evidence type="ECO:0000256" key="3">
    <source>
        <dbReference type="ARBA" id="ARBA00022737"/>
    </source>
</evidence>
<dbReference type="STRING" id="768706.Desor_1121"/>
<comment type="function">
    <text evidence="6">Component of a complex that catalyzes the oxidation of glycolate to glyoxylate.</text>
</comment>
<evidence type="ECO:0000259" key="7">
    <source>
        <dbReference type="PROSITE" id="PS51379"/>
    </source>
</evidence>
<dbReference type="EMBL" id="CP003108">
    <property type="protein sequence ID" value="AET66793.1"/>
    <property type="molecule type" value="Genomic_DNA"/>
</dbReference>
<dbReference type="InterPro" id="IPR009051">
    <property type="entry name" value="Helical_ferredxn"/>
</dbReference>
<dbReference type="SUPFAM" id="SSF46548">
    <property type="entry name" value="alpha-helical ferredoxin"/>
    <property type="match status" value="1"/>
</dbReference>
<keyword evidence="5 6" id="KW-0411">Iron-sulfur</keyword>
<keyword evidence="6" id="KW-0249">Electron transport</keyword>
<feature type="domain" description="4Fe-4S ferredoxin-type" evidence="7">
    <location>
        <begin position="4"/>
        <end position="34"/>
    </location>
</feature>
<dbReference type="PATRIC" id="fig|768706.3.peg.1098"/>
<dbReference type="Gene3D" id="1.10.1060.10">
    <property type="entry name" value="Alpha-helical ferredoxin"/>
    <property type="match status" value="1"/>
</dbReference>
<dbReference type="InterPro" id="IPR012257">
    <property type="entry name" value="Glc_ox_4Fe-4S"/>
</dbReference>
<dbReference type="KEGG" id="dor:Desor_1121"/>
<comment type="cofactor">
    <cofactor evidence="6">
        <name>[4Fe-4S] cluster</name>
        <dbReference type="ChEBI" id="CHEBI:49883"/>
    </cofactor>
    <text evidence="6">Binds 2 [4Fe-4S] clusters.</text>
</comment>
<name>G7WAM5_DESOD</name>